<comment type="subunit">
    <text evidence="8">Component of the Mediator complex.</text>
</comment>
<dbReference type="STRING" id="71717.A0A4Y7TP34"/>
<reference evidence="10 11" key="1">
    <citation type="journal article" date="2019" name="Nat. Ecol. Evol.">
        <title>Megaphylogeny resolves global patterns of mushroom evolution.</title>
        <authorList>
            <person name="Varga T."/>
            <person name="Krizsan K."/>
            <person name="Foldi C."/>
            <person name="Dima B."/>
            <person name="Sanchez-Garcia M."/>
            <person name="Sanchez-Ramirez S."/>
            <person name="Szollosi G.J."/>
            <person name="Szarkandi J.G."/>
            <person name="Papp V."/>
            <person name="Albert L."/>
            <person name="Andreopoulos W."/>
            <person name="Angelini C."/>
            <person name="Antonin V."/>
            <person name="Barry K.W."/>
            <person name="Bougher N.L."/>
            <person name="Buchanan P."/>
            <person name="Buyck B."/>
            <person name="Bense V."/>
            <person name="Catcheside P."/>
            <person name="Chovatia M."/>
            <person name="Cooper J."/>
            <person name="Damon W."/>
            <person name="Desjardin D."/>
            <person name="Finy P."/>
            <person name="Geml J."/>
            <person name="Haridas S."/>
            <person name="Hughes K."/>
            <person name="Justo A."/>
            <person name="Karasinski D."/>
            <person name="Kautmanova I."/>
            <person name="Kiss B."/>
            <person name="Kocsube S."/>
            <person name="Kotiranta H."/>
            <person name="LaButti K.M."/>
            <person name="Lechner B.E."/>
            <person name="Liimatainen K."/>
            <person name="Lipzen A."/>
            <person name="Lukacs Z."/>
            <person name="Mihaltcheva S."/>
            <person name="Morgado L.N."/>
            <person name="Niskanen T."/>
            <person name="Noordeloos M.E."/>
            <person name="Ohm R.A."/>
            <person name="Ortiz-Santana B."/>
            <person name="Ovrebo C."/>
            <person name="Racz N."/>
            <person name="Riley R."/>
            <person name="Savchenko A."/>
            <person name="Shiryaev A."/>
            <person name="Soop K."/>
            <person name="Spirin V."/>
            <person name="Szebenyi C."/>
            <person name="Tomsovsky M."/>
            <person name="Tulloss R.E."/>
            <person name="Uehling J."/>
            <person name="Grigoriev I.V."/>
            <person name="Vagvolgyi C."/>
            <person name="Papp T."/>
            <person name="Martin F.M."/>
            <person name="Miettinen O."/>
            <person name="Hibbett D.S."/>
            <person name="Nagy L.G."/>
        </authorList>
    </citation>
    <scope>NUCLEOTIDE SEQUENCE [LARGE SCALE GENOMIC DNA]</scope>
    <source>
        <strain evidence="10 11">FP101781</strain>
    </source>
</reference>
<evidence type="ECO:0000313" key="11">
    <source>
        <dbReference type="Proteomes" id="UP000298030"/>
    </source>
</evidence>
<feature type="compositionally biased region" description="Acidic residues" evidence="9">
    <location>
        <begin position="101"/>
        <end position="115"/>
    </location>
</feature>
<dbReference type="GO" id="GO:0006357">
    <property type="term" value="P:regulation of transcription by RNA polymerase II"/>
    <property type="evidence" value="ECO:0007669"/>
    <property type="project" value="InterPro"/>
</dbReference>
<gene>
    <name evidence="8" type="primary">MED17</name>
    <name evidence="10" type="ORF">FA13DRAFT_1811374</name>
</gene>
<feature type="compositionally biased region" description="Polar residues" evidence="9">
    <location>
        <begin position="1"/>
        <end position="10"/>
    </location>
</feature>
<keyword evidence="5 8" id="KW-0804">Transcription</keyword>
<feature type="compositionally biased region" description="Basic and acidic residues" evidence="9">
    <location>
        <begin position="11"/>
        <end position="32"/>
    </location>
</feature>
<proteinExistence type="inferred from homology"/>
<evidence type="ECO:0000256" key="1">
    <source>
        <dbReference type="ARBA" id="ARBA00004123"/>
    </source>
</evidence>
<dbReference type="AlphaFoldDB" id="A0A4Y7TP34"/>
<dbReference type="OrthoDB" id="10251234at2759"/>
<comment type="similarity">
    <text evidence="2 8">Belongs to the Mediator complex subunit 17 family.</text>
</comment>
<evidence type="ECO:0000256" key="4">
    <source>
        <dbReference type="ARBA" id="ARBA00023015"/>
    </source>
</evidence>
<feature type="region of interest" description="Disordered" evidence="9">
    <location>
        <begin position="1"/>
        <end position="32"/>
    </location>
</feature>
<dbReference type="GO" id="GO:0003712">
    <property type="term" value="F:transcription coregulator activity"/>
    <property type="evidence" value="ECO:0007669"/>
    <property type="project" value="InterPro"/>
</dbReference>
<accession>A0A4Y7TP34</accession>
<evidence type="ECO:0000256" key="9">
    <source>
        <dbReference type="SAM" id="MobiDB-lite"/>
    </source>
</evidence>
<dbReference type="Pfam" id="PF10156">
    <property type="entry name" value="Med17"/>
    <property type="match status" value="1"/>
</dbReference>
<feature type="region of interest" description="Disordered" evidence="9">
    <location>
        <begin position="91"/>
        <end position="117"/>
    </location>
</feature>
<keyword evidence="11" id="KW-1185">Reference proteome</keyword>
<feature type="compositionally biased region" description="Basic and acidic residues" evidence="9">
    <location>
        <begin position="91"/>
        <end position="100"/>
    </location>
</feature>
<evidence type="ECO:0000256" key="7">
    <source>
        <dbReference type="ARBA" id="ARBA00032014"/>
    </source>
</evidence>
<protein>
    <recommendedName>
        <fullName evidence="3 8">Mediator of RNA polymerase II transcription subunit 17</fullName>
    </recommendedName>
    <alternativeName>
        <fullName evidence="7 8">Mediator complex subunit 17</fullName>
    </alternativeName>
</protein>
<keyword evidence="4 8" id="KW-0805">Transcription regulation</keyword>
<dbReference type="PANTHER" id="PTHR13114:SF7">
    <property type="entry name" value="MEDIATOR OF RNA POLYMERASE II TRANSCRIPTION SUBUNIT 17"/>
    <property type="match status" value="1"/>
</dbReference>
<dbReference type="EMBL" id="QPFP01000007">
    <property type="protein sequence ID" value="TEB35694.1"/>
    <property type="molecule type" value="Genomic_DNA"/>
</dbReference>
<keyword evidence="8" id="KW-0010">Activator</keyword>
<sequence>MNSPPHSSTSPKDHDQDAEDWKGLRLSLERPYKDEKGEKLPILYDIEPDGKFIYETKETLDDRLKSNLHRIFQERGLDFFDNPDKRFIANVDAQKEPKDDVDMEQEDAKDEEGEEVPTKHMTFEELNAMRAELLPQLHVAFGEVTQARDILNSLLSTVQPNTSALQALLGTTATPALTAPDGPALTATVVSKEPPIPSVQAFNAQIVIGSKDEALRKAADLFDTVATRLEKSQKREELYWVNALKIRRNNWRLIPSPLPRGTFIGKGVDRTARDFLVAYGLEESHIAFRRGALANLSDVGGKNELVFANRQRNRMQISLSITTPEGKVSATMNSLPAPPKTLSVEEELAWAQTEIIDQEIFSYLVKEAPAMPTIIGRVSERTIGVDAADGIELKFELVKDEEVQAGAISPICDVIYHALHILLLRKHEYQKGVRLKAIANFQPPPDEKEHPISPPILQPIVDFLQYNLFCERLELELNKAASGLTAAGINTTVFFNGVGETGDELVKFISDIPQTISHISGEAVLTIADRHTVRFTFVAPSHLTAHLSQATIHVYSMAQLSQLLRNEIEHFLLHRICQLGQRLKGGTWLVDLDHLVARWEGCVLTFHLTFEKDLGINFSAFRLDSKTGRRGHFFQYSRLNSPNVSLLSWVEDIISKIP</sequence>
<dbReference type="InterPro" id="IPR019313">
    <property type="entry name" value="Mediator_Med17"/>
</dbReference>
<dbReference type="GO" id="GO:0070847">
    <property type="term" value="C:core mediator complex"/>
    <property type="evidence" value="ECO:0007669"/>
    <property type="project" value="TreeGrafter"/>
</dbReference>
<dbReference type="Proteomes" id="UP000298030">
    <property type="component" value="Unassembled WGS sequence"/>
</dbReference>
<evidence type="ECO:0000256" key="5">
    <source>
        <dbReference type="ARBA" id="ARBA00023163"/>
    </source>
</evidence>
<comment type="caution">
    <text evidence="10">The sequence shown here is derived from an EMBL/GenBank/DDBJ whole genome shotgun (WGS) entry which is preliminary data.</text>
</comment>
<evidence type="ECO:0000256" key="6">
    <source>
        <dbReference type="ARBA" id="ARBA00023242"/>
    </source>
</evidence>
<evidence type="ECO:0000256" key="2">
    <source>
        <dbReference type="ARBA" id="ARBA00005635"/>
    </source>
</evidence>
<keyword evidence="6 8" id="KW-0539">Nucleus</keyword>
<evidence type="ECO:0000313" key="10">
    <source>
        <dbReference type="EMBL" id="TEB35694.1"/>
    </source>
</evidence>
<evidence type="ECO:0000256" key="3">
    <source>
        <dbReference type="ARBA" id="ARBA00019610"/>
    </source>
</evidence>
<evidence type="ECO:0000256" key="8">
    <source>
        <dbReference type="RuleBase" id="RU364140"/>
    </source>
</evidence>
<organism evidence="10 11">
    <name type="scientific">Coprinellus micaceus</name>
    <name type="common">Glistening ink-cap mushroom</name>
    <name type="synonym">Coprinus micaceus</name>
    <dbReference type="NCBI Taxonomy" id="71717"/>
    <lineage>
        <taxon>Eukaryota</taxon>
        <taxon>Fungi</taxon>
        <taxon>Dikarya</taxon>
        <taxon>Basidiomycota</taxon>
        <taxon>Agaricomycotina</taxon>
        <taxon>Agaricomycetes</taxon>
        <taxon>Agaricomycetidae</taxon>
        <taxon>Agaricales</taxon>
        <taxon>Agaricineae</taxon>
        <taxon>Psathyrellaceae</taxon>
        <taxon>Coprinellus</taxon>
    </lineage>
</organism>
<comment type="subcellular location">
    <subcellularLocation>
        <location evidence="1 8">Nucleus</location>
    </subcellularLocation>
</comment>
<dbReference type="PANTHER" id="PTHR13114">
    <property type="entry name" value="MEDIATOR OF RNA POLYMERASE II TRANSCRIPTION SUBUNIT 17"/>
    <property type="match status" value="1"/>
</dbReference>
<name>A0A4Y7TP34_COPMI</name>
<comment type="function">
    <text evidence="8">Component of the Mediator complex, a coactivator involved in the regulated transcription of nearly all RNA polymerase II-dependent genes. Mediator functions as a bridge to convey information from gene-specific regulatory proteins to the basal RNA polymerase II transcription machinery. Mediator is recruited to promoters by direct interactions with regulatory proteins and serves as a scaffold for the assembly of a functional preinitiation complex with RNA polymerase II and the general transcription factors.</text>
</comment>
<dbReference type="GO" id="GO:0016592">
    <property type="term" value="C:mediator complex"/>
    <property type="evidence" value="ECO:0007669"/>
    <property type="project" value="InterPro"/>
</dbReference>